<dbReference type="SUPFAM" id="SSF110296">
    <property type="entry name" value="Oligoxyloglucan reducing end-specific cellobiohydrolase"/>
    <property type="match status" value="1"/>
</dbReference>
<name>A0ABP7GGP3_9MICO</name>
<evidence type="ECO:0000313" key="3">
    <source>
        <dbReference type="EMBL" id="GAA3763337.1"/>
    </source>
</evidence>
<dbReference type="RefSeq" id="WP_344782109.1">
    <property type="nucleotide sequence ID" value="NZ_BAABAF010000005.1"/>
</dbReference>
<comment type="caution">
    <text evidence="3">The sequence shown here is derived from an EMBL/GenBank/DDBJ whole genome shotgun (WGS) entry which is preliminary data.</text>
</comment>
<feature type="region of interest" description="Disordered" evidence="1">
    <location>
        <begin position="40"/>
        <end position="74"/>
    </location>
</feature>
<dbReference type="Proteomes" id="UP001500540">
    <property type="component" value="Unassembled WGS sequence"/>
</dbReference>
<protein>
    <submittedName>
        <fullName evidence="3">Uncharacterized protein</fullName>
    </submittedName>
</protein>
<accession>A0ABP7GGP3</accession>
<keyword evidence="4" id="KW-1185">Reference proteome</keyword>
<keyword evidence="2" id="KW-1133">Transmembrane helix</keyword>
<keyword evidence="2" id="KW-0812">Transmembrane</keyword>
<evidence type="ECO:0000256" key="1">
    <source>
        <dbReference type="SAM" id="MobiDB-lite"/>
    </source>
</evidence>
<sequence>MAQTGVRAMTRRSWAIVGLIVLAVLVVLLSAFALLRDDTPDNPAPGGPGGPVGTPTTPSATPAPTPTPTVTPAARADQRFIIATTDALWRATAGSCGTVEPLVQRSIDSGKTWKDITPRYRGIAQVASLDPLGKDGAEMVAALGADCTPTGLRSFTAGKYWEPNSKSLDPARYLALDDAAKIVSPGDDFAAPCPDARGLRAAGSVITVLCDGDAYVRSGDTWTKLDAPGAVALGISGTDIVVAQSGVTGCDGVAIALFSGSDGTGTSIGCASRASTTGPVAIAASTSATYVWSGDAVTRVAR</sequence>
<keyword evidence="2" id="KW-0472">Membrane</keyword>
<evidence type="ECO:0000313" key="4">
    <source>
        <dbReference type="Proteomes" id="UP001500540"/>
    </source>
</evidence>
<organism evidence="3 4">
    <name type="scientific">Microbacterium kribbense</name>
    <dbReference type="NCBI Taxonomy" id="433645"/>
    <lineage>
        <taxon>Bacteria</taxon>
        <taxon>Bacillati</taxon>
        <taxon>Actinomycetota</taxon>
        <taxon>Actinomycetes</taxon>
        <taxon>Micrococcales</taxon>
        <taxon>Microbacteriaceae</taxon>
        <taxon>Microbacterium</taxon>
    </lineage>
</organism>
<gene>
    <name evidence="3" type="ORF">GCM10022240_14670</name>
</gene>
<evidence type="ECO:0000256" key="2">
    <source>
        <dbReference type="SAM" id="Phobius"/>
    </source>
</evidence>
<reference evidence="4" key="1">
    <citation type="journal article" date="2019" name="Int. J. Syst. Evol. Microbiol.">
        <title>The Global Catalogue of Microorganisms (GCM) 10K type strain sequencing project: providing services to taxonomists for standard genome sequencing and annotation.</title>
        <authorList>
            <consortium name="The Broad Institute Genomics Platform"/>
            <consortium name="The Broad Institute Genome Sequencing Center for Infectious Disease"/>
            <person name="Wu L."/>
            <person name="Ma J."/>
        </authorList>
    </citation>
    <scope>NUCLEOTIDE SEQUENCE [LARGE SCALE GENOMIC DNA]</scope>
    <source>
        <strain evidence="4">JCM 16950</strain>
    </source>
</reference>
<proteinExistence type="predicted"/>
<feature type="transmembrane region" description="Helical" evidence="2">
    <location>
        <begin position="12"/>
        <end position="35"/>
    </location>
</feature>
<dbReference type="EMBL" id="BAABAF010000005">
    <property type="protein sequence ID" value="GAA3763337.1"/>
    <property type="molecule type" value="Genomic_DNA"/>
</dbReference>